<proteinExistence type="predicted"/>
<dbReference type="CDD" id="cd00063">
    <property type="entry name" value="FN3"/>
    <property type="match status" value="2"/>
</dbReference>
<dbReference type="EMBL" id="JAHLQT010011516">
    <property type="protein sequence ID" value="KAG7172368.1"/>
    <property type="molecule type" value="Genomic_DNA"/>
</dbReference>
<dbReference type="PROSITE" id="PS50853">
    <property type="entry name" value="FN3"/>
    <property type="match status" value="1"/>
</dbReference>
<dbReference type="Gene3D" id="2.60.40.10">
    <property type="entry name" value="Immunoglobulins"/>
    <property type="match status" value="3"/>
</dbReference>
<comment type="caution">
    <text evidence="4">The sequence shown here is derived from an EMBL/GenBank/DDBJ whole genome shotgun (WGS) entry which is preliminary data.</text>
</comment>
<dbReference type="InterPro" id="IPR003961">
    <property type="entry name" value="FN3_dom"/>
</dbReference>
<keyword evidence="1" id="KW-0677">Repeat</keyword>
<dbReference type="InterPro" id="IPR013783">
    <property type="entry name" value="Ig-like_fold"/>
</dbReference>
<dbReference type="Pfam" id="PF00041">
    <property type="entry name" value="fn3"/>
    <property type="match status" value="2"/>
</dbReference>
<evidence type="ECO:0000256" key="1">
    <source>
        <dbReference type="ARBA" id="ARBA00022737"/>
    </source>
</evidence>
<dbReference type="Proteomes" id="UP000747542">
    <property type="component" value="Unassembled WGS sequence"/>
</dbReference>
<name>A0A8J5THW6_HOMAM</name>
<dbReference type="PANTHER" id="PTHR13817">
    <property type="entry name" value="TITIN"/>
    <property type="match status" value="1"/>
</dbReference>
<reference evidence="4" key="1">
    <citation type="journal article" date="2021" name="Sci. Adv.">
        <title>The American lobster genome reveals insights on longevity, neural, and immune adaptations.</title>
        <authorList>
            <person name="Polinski J.M."/>
            <person name="Zimin A.V."/>
            <person name="Clark K.F."/>
            <person name="Kohn A.B."/>
            <person name="Sadowski N."/>
            <person name="Timp W."/>
            <person name="Ptitsyn A."/>
            <person name="Khanna P."/>
            <person name="Romanova D.Y."/>
            <person name="Williams P."/>
            <person name="Greenwood S.J."/>
            <person name="Moroz L.L."/>
            <person name="Walt D.R."/>
            <person name="Bodnar A.G."/>
        </authorList>
    </citation>
    <scope>NUCLEOTIDE SEQUENCE</scope>
    <source>
        <strain evidence="4">GMGI-L3</strain>
    </source>
</reference>
<feature type="domain" description="Fibronectin type-III" evidence="3">
    <location>
        <begin position="108"/>
        <end position="238"/>
    </location>
</feature>
<dbReference type="SUPFAM" id="SSF49265">
    <property type="entry name" value="Fibronectin type III"/>
    <property type="match status" value="2"/>
</dbReference>
<evidence type="ECO:0000313" key="4">
    <source>
        <dbReference type="EMBL" id="KAG7172368.1"/>
    </source>
</evidence>
<gene>
    <name evidence="4" type="primary">Dscam2-L15</name>
    <name evidence="4" type="ORF">Hamer_G027482</name>
</gene>
<dbReference type="AlphaFoldDB" id="A0A8J5THW6"/>
<feature type="compositionally biased region" description="Basic residues" evidence="2">
    <location>
        <begin position="508"/>
        <end position="531"/>
    </location>
</feature>
<dbReference type="SMART" id="SM00060">
    <property type="entry name" value="FN3"/>
    <property type="match status" value="2"/>
</dbReference>
<evidence type="ECO:0000313" key="5">
    <source>
        <dbReference type="Proteomes" id="UP000747542"/>
    </source>
</evidence>
<sequence length="544" mass="58020">TCRGLSGVTVTEEGSRLALLAPPGLQRPHHRLPHHLRRSAVTWCGRAAGGDSRGDQQQVRLDTAASHHLHADSCGGRTALAAALPPPALRVSTQEEPPAAPSGCYATGVTMLQVLAVSSTALQVSWEPPPQNLTNGDVPGYYLGFMPGEFPTHLGFKDARNGVITNYRLAYSHASSHGRSGNVVSEGLRATVAGLTPWTNYTVTVAASTRAGKCQKRRRGEGTVSGPRAAVVSWAPPARPHGRISRYTVHWEPAVGVAPPTAAVEPHLTHLTLHDPVHTTHQVWVTASTRMGEGPASSVAVVKPHTHRFRVQPDGTLTWQTYREATAATTPVPPPTTTAVTPASVSTFLHVTETTASLHQGPVECGGHGRRRPPGATLTTAGGEWVRAEVDGDQRSYTVTSLSAAPAPLLPHGSQPHRQQHGLPTEAPHQGPATRGAATVPVRHQQQPAGDAVPGAEARVRAWAEAWGQRALHLRGVASASVGPGRCLPPYAAADCDHCVSDPPADPHRRRVVTRRRRRRRPHRRGGRVHHRQEARAHASPPTR</sequence>
<feature type="region of interest" description="Disordered" evidence="2">
    <location>
        <begin position="405"/>
        <end position="456"/>
    </location>
</feature>
<keyword evidence="5" id="KW-1185">Reference proteome</keyword>
<accession>A0A8J5THW6</accession>
<evidence type="ECO:0000256" key="2">
    <source>
        <dbReference type="SAM" id="MobiDB-lite"/>
    </source>
</evidence>
<feature type="region of interest" description="Disordered" evidence="2">
    <location>
        <begin position="359"/>
        <end position="384"/>
    </location>
</feature>
<dbReference type="InterPro" id="IPR050964">
    <property type="entry name" value="Striated_Muscle_Regulatory"/>
</dbReference>
<dbReference type="PANTHER" id="PTHR13817:SF173">
    <property type="entry name" value="FRAZZLED"/>
    <property type="match status" value="1"/>
</dbReference>
<feature type="non-terminal residue" evidence="4">
    <location>
        <position position="544"/>
    </location>
</feature>
<organism evidence="4 5">
    <name type="scientific">Homarus americanus</name>
    <name type="common">American lobster</name>
    <dbReference type="NCBI Taxonomy" id="6706"/>
    <lineage>
        <taxon>Eukaryota</taxon>
        <taxon>Metazoa</taxon>
        <taxon>Ecdysozoa</taxon>
        <taxon>Arthropoda</taxon>
        <taxon>Crustacea</taxon>
        <taxon>Multicrustacea</taxon>
        <taxon>Malacostraca</taxon>
        <taxon>Eumalacostraca</taxon>
        <taxon>Eucarida</taxon>
        <taxon>Decapoda</taxon>
        <taxon>Pleocyemata</taxon>
        <taxon>Astacidea</taxon>
        <taxon>Nephropoidea</taxon>
        <taxon>Nephropidae</taxon>
        <taxon>Homarus</taxon>
    </lineage>
</organism>
<dbReference type="InterPro" id="IPR036116">
    <property type="entry name" value="FN3_sf"/>
</dbReference>
<evidence type="ECO:0000259" key="3">
    <source>
        <dbReference type="PROSITE" id="PS50853"/>
    </source>
</evidence>
<feature type="region of interest" description="Disordered" evidence="2">
    <location>
        <begin position="502"/>
        <end position="544"/>
    </location>
</feature>
<protein>
    <submittedName>
        <fullName evidence="4">Down syndrome cell adhesion molecule-like protein 2-like 15</fullName>
    </submittedName>
</protein>